<keyword evidence="1" id="KW-0732">Signal</keyword>
<evidence type="ECO:0000313" key="3">
    <source>
        <dbReference type="EMBL" id="MBI2876525.1"/>
    </source>
</evidence>
<dbReference type="Pfam" id="PF03548">
    <property type="entry name" value="LolA"/>
    <property type="match status" value="1"/>
</dbReference>
<feature type="domain" description="Uncharacterized protein TP-0789" evidence="2">
    <location>
        <begin position="157"/>
        <end position="271"/>
    </location>
</feature>
<organism evidence="3 4">
    <name type="scientific">Tectimicrobiota bacterium</name>
    <dbReference type="NCBI Taxonomy" id="2528274"/>
    <lineage>
        <taxon>Bacteria</taxon>
        <taxon>Pseudomonadati</taxon>
        <taxon>Nitrospinota/Tectimicrobiota group</taxon>
        <taxon>Candidatus Tectimicrobiota</taxon>
    </lineage>
</organism>
<dbReference type="Pfam" id="PF17131">
    <property type="entry name" value="LolA_like"/>
    <property type="match status" value="1"/>
</dbReference>
<name>A0A932FVA9_UNCTE</name>
<dbReference type="InterPro" id="IPR029046">
    <property type="entry name" value="LolA/LolB/LppX"/>
</dbReference>
<protein>
    <submittedName>
        <fullName evidence="3">Outer membrane lipoprotein carrier protein LolA</fullName>
    </submittedName>
</protein>
<accession>A0A932FVA9</accession>
<dbReference type="EMBL" id="JACPRF010000199">
    <property type="protein sequence ID" value="MBI2876525.1"/>
    <property type="molecule type" value="Genomic_DNA"/>
</dbReference>
<proteinExistence type="predicted"/>
<keyword evidence="3" id="KW-0449">Lipoprotein</keyword>
<dbReference type="Gene3D" id="2.50.20.10">
    <property type="entry name" value="Lipoprotein localisation LolA/LolB/LppX"/>
    <property type="match status" value="1"/>
</dbReference>
<evidence type="ECO:0000313" key="4">
    <source>
        <dbReference type="Proteomes" id="UP000769766"/>
    </source>
</evidence>
<dbReference type="PANTHER" id="PTHR37507">
    <property type="entry name" value="SPORULATION PROTEIN YDCC"/>
    <property type="match status" value="1"/>
</dbReference>
<dbReference type="InterPro" id="IPR033399">
    <property type="entry name" value="TP_0789-like"/>
</dbReference>
<dbReference type="Proteomes" id="UP000769766">
    <property type="component" value="Unassembled WGS sequence"/>
</dbReference>
<evidence type="ECO:0000259" key="2">
    <source>
        <dbReference type="Pfam" id="PF17131"/>
    </source>
</evidence>
<dbReference type="AlphaFoldDB" id="A0A932FVA9"/>
<dbReference type="InterPro" id="IPR004564">
    <property type="entry name" value="OM_lipoprot_carrier_LolA-like"/>
</dbReference>
<dbReference type="PANTHER" id="PTHR37507:SF2">
    <property type="entry name" value="SPORULATION PROTEIN YDCC"/>
    <property type="match status" value="1"/>
</dbReference>
<evidence type="ECO:0000256" key="1">
    <source>
        <dbReference type="ARBA" id="ARBA00022729"/>
    </source>
</evidence>
<dbReference type="InterPro" id="IPR052944">
    <property type="entry name" value="Sporulation_related"/>
</dbReference>
<gene>
    <name evidence="3" type="ORF">HYY20_06555</name>
</gene>
<dbReference type="SUPFAM" id="SSF89392">
    <property type="entry name" value="Prokaryotic lipoproteins and lipoprotein localization factors"/>
    <property type="match status" value="1"/>
</dbReference>
<sequence>MDTPLSDTKIPSVGCAHPTLFMGSGTPRGMGNGYIFLVLALTFFPFGSLAQGEGLSAHQVLSYAEGHFLKLATLQGTVQRLISRDKRRASYTYRFSYQKPDKFRIEYLRPFQGQIVSNGQFYWEYRPSRRQMVKRELSSLSEEEKRGLGITPGFGLDLVAKVPAARYDYRLEGQEGGNYLVIATPKPGEATLTRKEILVESKRWVVLAFRHYSGEGKLIAQADFSDHRALPRGIWLPLRITTRVLPENYVESLSYSGLKVNALLPEGLFTFQAPPGAQSVP</sequence>
<comment type="caution">
    <text evidence="3">The sequence shown here is derived from an EMBL/GenBank/DDBJ whole genome shotgun (WGS) entry which is preliminary data.</text>
</comment>
<reference evidence="3" key="1">
    <citation type="submission" date="2020-07" db="EMBL/GenBank/DDBJ databases">
        <title>Huge and variable diversity of episymbiotic CPR bacteria and DPANN archaea in groundwater ecosystems.</title>
        <authorList>
            <person name="He C.Y."/>
            <person name="Keren R."/>
            <person name="Whittaker M."/>
            <person name="Farag I.F."/>
            <person name="Doudna J."/>
            <person name="Cate J.H.D."/>
            <person name="Banfield J.F."/>
        </authorList>
    </citation>
    <scope>NUCLEOTIDE SEQUENCE</scope>
    <source>
        <strain evidence="3">NC_groundwater_672_Ag_B-0.1um_62_36</strain>
    </source>
</reference>